<dbReference type="SUPFAM" id="SSF52540">
    <property type="entry name" value="P-loop containing nucleoside triphosphate hydrolases"/>
    <property type="match status" value="1"/>
</dbReference>
<keyword evidence="4 7" id="KW-0067">ATP-binding</keyword>
<evidence type="ECO:0000256" key="5">
    <source>
        <dbReference type="ARBA" id="ARBA00024722"/>
    </source>
</evidence>
<proteinExistence type="inferred from homology"/>
<keyword evidence="2" id="KW-0813">Transport</keyword>
<gene>
    <name evidence="7" type="primary">cmpD_5</name>
    <name evidence="7" type="ORF">BN961_02568</name>
</gene>
<accession>A0A090MSF2</accession>
<dbReference type="Gene3D" id="3.40.50.300">
    <property type="entry name" value="P-loop containing nucleotide triphosphate hydrolases"/>
    <property type="match status" value="1"/>
</dbReference>
<evidence type="ECO:0000256" key="3">
    <source>
        <dbReference type="ARBA" id="ARBA00022741"/>
    </source>
</evidence>
<organism evidence="7 8">
    <name type="scientific">Afipia felis</name>
    <name type="common">Cat scratch disease bacillus</name>
    <dbReference type="NCBI Taxonomy" id="1035"/>
    <lineage>
        <taxon>Bacteria</taxon>
        <taxon>Pseudomonadati</taxon>
        <taxon>Pseudomonadota</taxon>
        <taxon>Alphaproteobacteria</taxon>
        <taxon>Hyphomicrobiales</taxon>
        <taxon>Nitrobacteraceae</taxon>
        <taxon>Afipia</taxon>
    </lineage>
</organism>
<keyword evidence="3" id="KW-0547">Nucleotide-binding</keyword>
<dbReference type="OrthoDB" id="9807242at2"/>
<dbReference type="EMBL" id="CCAZ020000001">
    <property type="protein sequence ID" value="CEG09147.1"/>
    <property type="molecule type" value="Genomic_DNA"/>
</dbReference>
<evidence type="ECO:0000256" key="1">
    <source>
        <dbReference type="ARBA" id="ARBA00005417"/>
    </source>
</evidence>
<dbReference type="GO" id="GO:0005524">
    <property type="term" value="F:ATP binding"/>
    <property type="evidence" value="ECO:0007669"/>
    <property type="project" value="UniProtKB-KW"/>
</dbReference>
<dbReference type="InterPro" id="IPR027417">
    <property type="entry name" value="P-loop_NTPase"/>
</dbReference>
<dbReference type="Proteomes" id="UP000035762">
    <property type="component" value="Unassembled WGS sequence"/>
</dbReference>
<keyword evidence="8" id="KW-1185">Reference proteome</keyword>
<feature type="domain" description="ABC transporter" evidence="6">
    <location>
        <begin position="21"/>
        <end position="252"/>
    </location>
</feature>
<dbReference type="AlphaFoldDB" id="A0A090MSF2"/>
<dbReference type="InterPro" id="IPR003593">
    <property type="entry name" value="AAA+_ATPase"/>
</dbReference>
<comment type="similarity">
    <text evidence="1">Belongs to the ABC transporter superfamily.</text>
</comment>
<evidence type="ECO:0000313" key="7">
    <source>
        <dbReference type="EMBL" id="CEG09147.1"/>
    </source>
</evidence>
<dbReference type="PROSITE" id="PS50893">
    <property type="entry name" value="ABC_TRANSPORTER_2"/>
    <property type="match status" value="1"/>
</dbReference>
<dbReference type="Pfam" id="PF00005">
    <property type="entry name" value="ABC_tran"/>
    <property type="match status" value="1"/>
</dbReference>
<evidence type="ECO:0000256" key="4">
    <source>
        <dbReference type="ARBA" id="ARBA00022840"/>
    </source>
</evidence>
<comment type="caution">
    <text evidence="7">The sequence shown here is derived from an EMBL/GenBank/DDBJ whole genome shotgun (WGS) entry which is preliminary data.</text>
</comment>
<dbReference type="GO" id="GO:0016887">
    <property type="term" value="F:ATP hydrolysis activity"/>
    <property type="evidence" value="ECO:0007669"/>
    <property type="project" value="InterPro"/>
</dbReference>
<dbReference type="PROSITE" id="PS00211">
    <property type="entry name" value="ABC_TRANSPORTER_1"/>
    <property type="match status" value="1"/>
</dbReference>
<protein>
    <submittedName>
        <fullName evidence="7">Bicarbonate transport ATP-binding protein CmpD</fullName>
    </submittedName>
</protein>
<evidence type="ECO:0000313" key="8">
    <source>
        <dbReference type="Proteomes" id="UP000035762"/>
    </source>
</evidence>
<reference evidence="7 8" key="1">
    <citation type="journal article" date="2014" name="Genome Announc.">
        <title>Genome Sequence of Afipia felis Strain 76713, Isolated in Hospital Water Using an Amoeba Co-Culture Procedure.</title>
        <authorList>
            <person name="Benamar S."/>
            <person name="La Scola B."/>
            <person name="Croce O."/>
        </authorList>
    </citation>
    <scope>NUCLEOTIDE SEQUENCE [LARGE SCALE GENOMIC DNA]</scope>
    <source>
        <strain evidence="7 8">76713</strain>
    </source>
</reference>
<name>A0A090MSF2_AFIFE</name>
<dbReference type="PANTHER" id="PTHR42788">
    <property type="entry name" value="TAURINE IMPORT ATP-BINDING PROTEIN-RELATED"/>
    <property type="match status" value="1"/>
</dbReference>
<dbReference type="STRING" id="1035.BN961_02568"/>
<comment type="function">
    <text evidence="5">Involved in beta-(1--&gt;2)glucan export. Transmembrane domains (TMD) form a pore in the inner membrane and the ATP-binding domain (NBD) is responsible for energy generation.</text>
</comment>
<dbReference type="InterPro" id="IPR050166">
    <property type="entry name" value="ABC_transporter_ATP-bind"/>
</dbReference>
<evidence type="ECO:0000256" key="2">
    <source>
        <dbReference type="ARBA" id="ARBA00022448"/>
    </source>
</evidence>
<sequence>MVEATITRAGTMKEKSVGGELEVRDVSKSYGTDRYPKTVVDNCSFTVERSKLTVMIGPSGPGKSTIVRLLASFEQPTSGAVLLDGKKVTKPDRERLVVFQESALYPWMTTYENVVFGPKAQGRQGASLADAARDAIDRVGLNQFQKSYPNQLSGGMQRRAELARALINDPAVMILDEPFRGLDAMTKGLMQEYYAQLFESSRNTHLFITTDIDEAIFLADRLLIMSNFPLRLRQVIKVDLPRPRRLVDVVTSDTANQLKMTALSILHEEALKSFAVGNQSADHLIESYKQRYRAGPN</sequence>
<dbReference type="InterPro" id="IPR003439">
    <property type="entry name" value="ABC_transporter-like_ATP-bd"/>
</dbReference>
<dbReference type="RefSeq" id="WP_082157007.1">
    <property type="nucleotide sequence ID" value="NZ_CCAZ020000001.1"/>
</dbReference>
<dbReference type="SMART" id="SM00382">
    <property type="entry name" value="AAA"/>
    <property type="match status" value="1"/>
</dbReference>
<dbReference type="PANTHER" id="PTHR42788:SF13">
    <property type="entry name" value="ALIPHATIC SULFONATES IMPORT ATP-BINDING PROTEIN SSUB"/>
    <property type="match status" value="1"/>
</dbReference>
<dbReference type="CDD" id="cd03293">
    <property type="entry name" value="ABC_NrtD_SsuB_transporters"/>
    <property type="match status" value="1"/>
</dbReference>
<dbReference type="InterPro" id="IPR017871">
    <property type="entry name" value="ABC_transporter-like_CS"/>
</dbReference>
<evidence type="ECO:0000259" key="6">
    <source>
        <dbReference type="PROSITE" id="PS50893"/>
    </source>
</evidence>